<evidence type="ECO:0000313" key="1">
    <source>
        <dbReference type="EMBL" id="AMF93039.1"/>
    </source>
</evidence>
<reference evidence="2" key="1">
    <citation type="submission" date="2015-12" db="EMBL/GenBank/DDBJ databases">
        <title>FDA dAtabase for Regulatory Grade micrObial Sequences (FDA-ARGOS): Supporting development and validation of Infectious Disease Dx tests.</title>
        <authorList>
            <person name="Hoffmann M."/>
            <person name="Allard M."/>
            <person name="Evans P."/>
            <person name="Brown E."/>
            <person name="Tallon L.J."/>
            <person name="Sadzewicz L."/>
            <person name="Sengamalay N."/>
            <person name="Ott S."/>
            <person name="Godinez A."/>
            <person name="Nagaraj S."/>
            <person name="Vyas G."/>
            <person name="Aluvathingal J."/>
            <person name="Nadendla S."/>
            <person name="Geyer C."/>
            <person name="Sichtig H."/>
        </authorList>
    </citation>
    <scope>NUCLEOTIDE SEQUENCE [LARGE SCALE GENOMIC DNA]</scope>
    <source>
        <strain evidence="2">ATCC 33809</strain>
    </source>
</reference>
<protein>
    <submittedName>
        <fullName evidence="1">Uncharacterized protein</fullName>
    </submittedName>
</protein>
<accession>A0ABN4KM04</accession>
<evidence type="ECO:0000313" key="2">
    <source>
        <dbReference type="Proteomes" id="UP000057088"/>
    </source>
</evidence>
<organism evidence="1 2">
    <name type="scientific">Vibrio fluvialis</name>
    <dbReference type="NCBI Taxonomy" id="676"/>
    <lineage>
        <taxon>Bacteria</taxon>
        <taxon>Pseudomonadati</taxon>
        <taxon>Pseudomonadota</taxon>
        <taxon>Gammaproteobacteria</taxon>
        <taxon>Vibrionales</taxon>
        <taxon>Vibrionaceae</taxon>
        <taxon>Vibrio</taxon>
    </lineage>
</organism>
<name>A0ABN4KM04_VIBFL</name>
<keyword evidence="2" id="KW-1185">Reference proteome</keyword>
<proteinExistence type="predicted"/>
<dbReference type="RefSeq" id="WP_061055909.1">
    <property type="nucleotide sequence ID" value="NZ_CABLBX010000017.1"/>
</dbReference>
<dbReference type="Proteomes" id="UP000057088">
    <property type="component" value="Chromosome 1"/>
</dbReference>
<dbReference type="GeneID" id="29383651"/>
<dbReference type="EMBL" id="CP014034">
    <property type="protein sequence ID" value="AMF93039.1"/>
    <property type="molecule type" value="Genomic_DNA"/>
</dbReference>
<gene>
    <name evidence="1" type="ORF">AL536_06170</name>
</gene>
<sequence length="133" mass="15344">MLAVDVRLDASYEFPETFTDVLQGRDLIHSLKQKKLEDGHYGKRRALDDLVRVSGELESLIDKLVPFISYMETDELALYSILEDILIFEYIGQHDEFPPKSTLLADEFPTIVKAYYDCQKVQGVEVTPISWRT</sequence>